<organism evidence="3 4">
    <name type="scientific">Nesterenkonia sphaerica</name>
    <dbReference type="NCBI Taxonomy" id="1804988"/>
    <lineage>
        <taxon>Bacteria</taxon>
        <taxon>Bacillati</taxon>
        <taxon>Actinomycetota</taxon>
        <taxon>Actinomycetes</taxon>
        <taxon>Micrococcales</taxon>
        <taxon>Micrococcaceae</taxon>
        <taxon>Nesterenkonia</taxon>
    </lineage>
</organism>
<reference evidence="3 4" key="1">
    <citation type="submission" date="2019-05" db="EMBL/GenBank/DDBJ databases">
        <title>Nesterenkonia sp. GY239, isolated from the Southern Atlantic Ocean.</title>
        <authorList>
            <person name="Zhang G."/>
        </authorList>
    </citation>
    <scope>NUCLEOTIDE SEQUENCE [LARGE SCALE GENOMIC DNA]</scope>
    <source>
        <strain evidence="3 4">GY239</strain>
    </source>
</reference>
<feature type="region of interest" description="Disordered" evidence="2">
    <location>
        <begin position="1"/>
        <end position="24"/>
    </location>
</feature>
<dbReference type="AlphaFoldDB" id="A0A5R9A2L8"/>
<comment type="caution">
    <text evidence="3">The sequence shown here is derived from an EMBL/GenBank/DDBJ whole genome shotgun (WGS) entry which is preliminary data.</text>
</comment>
<keyword evidence="1" id="KW-0175">Coiled coil</keyword>
<evidence type="ECO:0000313" key="4">
    <source>
        <dbReference type="Proteomes" id="UP000306544"/>
    </source>
</evidence>
<gene>
    <name evidence="3" type="ORF">FEF27_11015</name>
</gene>
<evidence type="ECO:0000313" key="3">
    <source>
        <dbReference type="EMBL" id="TLP72951.1"/>
    </source>
</evidence>
<dbReference type="RefSeq" id="WP_138170921.1">
    <property type="nucleotide sequence ID" value="NZ_VAWA01000017.1"/>
</dbReference>
<evidence type="ECO:0000256" key="2">
    <source>
        <dbReference type="SAM" id="MobiDB-lite"/>
    </source>
</evidence>
<feature type="compositionally biased region" description="Low complexity" evidence="2">
    <location>
        <begin position="1"/>
        <end position="15"/>
    </location>
</feature>
<accession>A0A5R9A2L8</accession>
<protein>
    <submittedName>
        <fullName evidence="3">Uncharacterized protein</fullName>
    </submittedName>
</protein>
<name>A0A5R9A2L8_9MICC</name>
<proteinExistence type="predicted"/>
<sequence>MTENLTTETHTQAEAATEDPPTFDLNRWLGEGKRHTRTLTVYLDPGLLGEAQELQERIKAHNKGASLQDPQEAAQQAAELQEQQAELEARIRASKAEVTVEALSDTDAEAFAAEYAQVEKNSTRQWDQSIVGTCIALAKLGTIGGERLTADQWHKLSQGPLAGGQWARIKQTILLASQETPDRLTTRRIVTPEGAPEGGGEASEAASQE</sequence>
<dbReference type="OrthoDB" id="4963620at2"/>
<keyword evidence="4" id="KW-1185">Reference proteome</keyword>
<feature type="region of interest" description="Disordered" evidence="2">
    <location>
        <begin position="180"/>
        <end position="209"/>
    </location>
</feature>
<feature type="coiled-coil region" evidence="1">
    <location>
        <begin position="70"/>
        <end position="97"/>
    </location>
</feature>
<dbReference type="Proteomes" id="UP000306544">
    <property type="component" value="Unassembled WGS sequence"/>
</dbReference>
<dbReference type="EMBL" id="VAWA01000017">
    <property type="protein sequence ID" value="TLP72951.1"/>
    <property type="molecule type" value="Genomic_DNA"/>
</dbReference>
<evidence type="ECO:0000256" key="1">
    <source>
        <dbReference type="SAM" id="Coils"/>
    </source>
</evidence>